<name>A0A099P7R0_PICKU</name>
<dbReference type="PANTHER" id="PTHR32468">
    <property type="entry name" value="CATION/H + ANTIPORTER"/>
    <property type="match status" value="1"/>
</dbReference>
<dbReference type="Proteomes" id="UP000029867">
    <property type="component" value="Unassembled WGS sequence"/>
</dbReference>
<dbReference type="GO" id="GO:0015386">
    <property type="term" value="F:potassium:proton antiporter activity"/>
    <property type="evidence" value="ECO:0007669"/>
    <property type="project" value="EnsemblFungi"/>
</dbReference>
<feature type="transmembrane region" description="Helical" evidence="7">
    <location>
        <begin position="114"/>
        <end position="140"/>
    </location>
</feature>
<feature type="transmembrane region" description="Helical" evidence="7">
    <location>
        <begin position="220"/>
        <end position="244"/>
    </location>
</feature>
<sequence>MAQDSSGIIAGMNPLKYSTTSPYTMFFFQLIVIITFSLVLNYPLSKIKQPRVIAEVLTGVILGHTALGRIPNFTKYVFPPESIPGLTLVANIGICLLMFIVGCEVDVKFIKKHIFTAVSVGLFNMAVPFGLGCLCAIGLWKEYRENADGLPQIKFTTFMVFIAVALCITAFPVLVRIITELRLVKDRVGTVVLAAGITNDLFGWVMLALSVTLANASDSLVTLYIVLVCFGWCLFICYPVRIALNWFLKNCLKEFDGSNEPSRPAMTLILVMVFASAFFTDIIGVHPIFGAFLIGAIVPRENNYVIGLTSRIEDLVNIIFVPVYFGIAGLSVDLGLLRSGADWGWAIGLIVIAMVGKISGGLIASKLRGLFWRESLTVGVLMSCKGIVEIVVLQVGLNANIITRKTYSMFIFMAIITTFLTTPLTLYAYPASYREKVQVWIQEAANEKLKKTAVNDKETILVEKEDIVIDKLILAVDDVDSLSTGMLIIDILLENAQIPIHAINMKTLTERTADILHASMMNEDENQHGYTSLNSTLSVFSIFCHYNRIPFTSEILYSLPENYLETLLDNSSFSDNNLFMLPMTKKNFSIQNIRDIIKESQHLNYYKGIFINNGQFLFTQNDHADMGTKEANGRFSEDTMLNPTALKISSVTLFLNHPELTKNDKLAMHLFEILVKGKDLSVGKVILDNIEPESRTNDIISSWIKDNDEIFGKIHFTITNKTNTLSKLDTGKSISAFLTDETKTFSELDRLIIVSADGNDINLISELVEKHEKVIVLF</sequence>
<comment type="subcellular location">
    <subcellularLocation>
        <location evidence="1">Membrane</location>
        <topology evidence="1">Multi-pass membrane protein</topology>
    </subcellularLocation>
</comment>
<feature type="transmembrane region" description="Helical" evidence="7">
    <location>
        <begin position="265"/>
        <end position="298"/>
    </location>
</feature>
<evidence type="ECO:0000256" key="6">
    <source>
        <dbReference type="ARBA" id="ARBA00023136"/>
    </source>
</evidence>
<dbReference type="InterPro" id="IPR006153">
    <property type="entry name" value="Cation/H_exchanger_TM"/>
</dbReference>
<dbReference type="HOGENOM" id="CLU_005126_10_1_1"/>
<organism evidence="9 10">
    <name type="scientific">Pichia kudriavzevii</name>
    <name type="common">Yeast</name>
    <name type="synonym">Issatchenkia orientalis</name>
    <dbReference type="NCBI Taxonomy" id="4909"/>
    <lineage>
        <taxon>Eukaryota</taxon>
        <taxon>Fungi</taxon>
        <taxon>Dikarya</taxon>
        <taxon>Ascomycota</taxon>
        <taxon>Saccharomycotina</taxon>
        <taxon>Pichiomycetes</taxon>
        <taxon>Pichiales</taxon>
        <taxon>Pichiaceae</taxon>
        <taxon>Pichia</taxon>
    </lineage>
</organism>
<evidence type="ECO:0000256" key="5">
    <source>
        <dbReference type="ARBA" id="ARBA00023065"/>
    </source>
</evidence>
<feature type="transmembrane region" description="Helical" evidence="7">
    <location>
        <begin position="318"/>
        <end position="336"/>
    </location>
</feature>
<evidence type="ECO:0000256" key="3">
    <source>
        <dbReference type="ARBA" id="ARBA00022692"/>
    </source>
</evidence>
<gene>
    <name evidence="9" type="ORF">JL09_g827</name>
</gene>
<accession>A0A099P7R0</accession>
<dbReference type="eggNOG" id="KOG1650">
    <property type="taxonomic scope" value="Eukaryota"/>
</dbReference>
<proteinExistence type="predicted"/>
<dbReference type="InterPro" id="IPR050794">
    <property type="entry name" value="CPA2_transporter"/>
</dbReference>
<protein>
    <recommendedName>
        <fullName evidence="8">Cation/H+ exchanger transmembrane domain-containing protein</fullName>
    </recommendedName>
</protein>
<evidence type="ECO:0000256" key="1">
    <source>
        <dbReference type="ARBA" id="ARBA00004141"/>
    </source>
</evidence>
<evidence type="ECO:0000259" key="8">
    <source>
        <dbReference type="Pfam" id="PF00999"/>
    </source>
</evidence>
<keyword evidence="5" id="KW-0406">Ion transport</keyword>
<feature type="transmembrane region" description="Helical" evidence="7">
    <location>
        <begin position="52"/>
        <end position="70"/>
    </location>
</feature>
<reference evidence="10" key="1">
    <citation type="journal article" date="2014" name="Microb. Cell Fact.">
        <title>Exploiting Issatchenkia orientalis SD108 for succinic acid production.</title>
        <authorList>
            <person name="Xiao H."/>
            <person name="Shao Z."/>
            <person name="Jiang Y."/>
            <person name="Dole S."/>
            <person name="Zhao H."/>
        </authorList>
    </citation>
    <scope>NUCLEOTIDE SEQUENCE [LARGE SCALE GENOMIC DNA]</scope>
    <source>
        <strain evidence="10">SD108</strain>
    </source>
</reference>
<feature type="transmembrane region" description="Helical" evidence="7">
    <location>
        <begin position="343"/>
        <end position="364"/>
    </location>
</feature>
<dbReference type="EMBL" id="JQFK01000004">
    <property type="protein sequence ID" value="KGK40086.1"/>
    <property type="molecule type" value="Genomic_DNA"/>
</dbReference>
<dbReference type="Pfam" id="PF00999">
    <property type="entry name" value="Na_H_Exchanger"/>
    <property type="match status" value="1"/>
</dbReference>
<comment type="caution">
    <text evidence="9">The sequence shown here is derived from an EMBL/GenBank/DDBJ whole genome shotgun (WGS) entry which is preliminary data.</text>
</comment>
<feature type="transmembrane region" description="Helical" evidence="7">
    <location>
        <begin position="191"/>
        <end position="214"/>
    </location>
</feature>
<dbReference type="PANTHER" id="PTHR32468:SF0">
    <property type="entry name" value="K(+)_H(+) ANTIPORTER 1"/>
    <property type="match status" value="1"/>
</dbReference>
<feature type="transmembrane region" description="Helical" evidence="7">
    <location>
        <begin position="160"/>
        <end position="179"/>
    </location>
</feature>
<dbReference type="VEuPathDB" id="FungiDB:C5L36_0E01470"/>
<feature type="transmembrane region" description="Helical" evidence="7">
    <location>
        <begin position="82"/>
        <end position="102"/>
    </location>
</feature>
<dbReference type="InterPro" id="IPR038770">
    <property type="entry name" value="Na+/solute_symporter_sf"/>
</dbReference>
<keyword evidence="6 7" id="KW-0472">Membrane</keyword>
<evidence type="ECO:0000256" key="2">
    <source>
        <dbReference type="ARBA" id="ARBA00022448"/>
    </source>
</evidence>
<evidence type="ECO:0000256" key="7">
    <source>
        <dbReference type="SAM" id="Phobius"/>
    </source>
</evidence>
<evidence type="ECO:0000313" key="9">
    <source>
        <dbReference type="EMBL" id="KGK40086.1"/>
    </source>
</evidence>
<dbReference type="AlphaFoldDB" id="A0A099P7R0"/>
<feature type="transmembrane region" description="Helical" evidence="7">
    <location>
        <begin position="409"/>
        <end position="429"/>
    </location>
</feature>
<keyword evidence="4 7" id="KW-1133">Transmembrane helix</keyword>
<evidence type="ECO:0000256" key="4">
    <source>
        <dbReference type="ARBA" id="ARBA00022989"/>
    </source>
</evidence>
<feature type="transmembrane region" description="Helical" evidence="7">
    <location>
        <begin position="20"/>
        <end position="40"/>
    </location>
</feature>
<keyword evidence="3 7" id="KW-0812">Transmembrane</keyword>
<keyword evidence="2" id="KW-0813">Transport</keyword>
<feature type="transmembrane region" description="Helical" evidence="7">
    <location>
        <begin position="376"/>
        <end position="397"/>
    </location>
</feature>
<dbReference type="GO" id="GO:0016020">
    <property type="term" value="C:membrane"/>
    <property type="evidence" value="ECO:0007669"/>
    <property type="project" value="UniProtKB-SubCell"/>
</dbReference>
<dbReference type="Gene3D" id="1.20.1530.20">
    <property type="match status" value="1"/>
</dbReference>
<dbReference type="GO" id="GO:0005794">
    <property type="term" value="C:Golgi apparatus"/>
    <property type="evidence" value="ECO:0007669"/>
    <property type="project" value="EnsemblFungi"/>
</dbReference>
<evidence type="ECO:0000313" key="10">
    <source>
        <dbReference type="Proteomes" id="UP000029867"/>
    </source>
</evidence>
<feature type="domain" description="Cation/H+ exchanger transmembrane" evidence="8">
    <location>
        <begin position="36"/>
        <end position="422"/>
    </location>
</feature>